<sequence>MENPDSNVVDKFVRVKFLDHDDEVTTLLVHDVLEFKAHDITKPLSFDKGKAYNAKWYDEKQKEFLQLRVKIAKVGNDAKSTHSQDGEENEDEIDEPASDAEEQSKPKRKKQAASVPSSTITKEKHAQKKILLEYKKNLCEKNTLNVEFLETQEDPLLEPVLTINNNVMAHNTNALEIKNRDLSLGNERLKKELGNAKCTIQDLRHEIDVYAAINKDLQLQLHKMKNKEPMDRENPPSPIYDPENDSQRNSDQSRKKENSVTNTANAYDKTYEEKLKDFRNASTYKGNSNEKSAVERKKNEWKDNREDDFLDELERKNASSEPEYHLGHGRKVKRRYLKWLLQLNSPMKFAKNFMYVLYYDDKQISLRSKDGKNSRKDKKKDTEEARIIIEDEEMEIMSSEYTVPRDFVVRGFIILTYSDLVLSFYASDDTL</sequence>
<protein>
    <submittedName>
        <fullName evidence="1">Uncharacterized protein</fullName>
    </submittedName>
</protein>
<accession>A0ACC2NHS9</accession>
<evidence type="ECO:0000313" key="1">
    <source>
        <dbReference type="EMBL" id="KAJ8670794.1"/>
    </source>
</evidence>
<evidence type="ECO:0000313" key="2">
    <source>
        <dbReference type="Proteomes" id="UP001239111"/>
    </source>
</evidence>
<dbReference type="EMBL" id="CM056743">
    <property type="protein sequence ID" value="KAJ8670794.1"/>
    <property type="molecule type" value="Genomic_DNA"/>
</dbReference>
<comment type="caution">
    <text evidence="1">The sequence shown here is derived from an EMBL/GenBank/DDBJ whole genome shotgun (WGS) entry which is preliminary data.</text>
</comment>
<name>A0ACC2NHS9_9HYME</name>
<reference evidence="1" key="1">
    <citation type="submission" date="2023-04" db="EMBL/GenBank/DDBJ databases">
        <title>A chromosome-level genome assembly of the parasitoid wasp Eretmocerus hayati.</title>
        <authorList>
            <person name="Zhong Y."/>
            <person name="Liu S."/>
            <person name="Liu Y."/>
        </authorList>
    </citation>
    <scope>NUCLEOTIDE SEQUENCE</scope>
    <source>
        <strain evidence="1">ZJU_SS_LIU_2023</strain>
    </source>
</reference>
<organism evidence="1 2">
    <name type="scientific">Eretmocerus hayati</name>
    <dbReference type="NCBI Taxonomy" id="131215"/>
    <lineage>
        <taxon>Eukaryota</taxon>
        <taxon>Metazoa</taxon>
        <taxon>Ecdysozoa</taxon>
        <taxon>Arthropoda</taxon>
        <taxon>Hexapoda</taxon>
        <taxon>Insecta</taxon>
        <taxon>Pterygota</taxon>
        <taxon>Neoptera</taxon>
        <taxon>Endopterygota</taxon>
        <taxon>Hymenoptera</taxon>
        <taxon>Apocrita</taxon>
        <taxon>Proctotrupomorpha</taxon>
        <taxon>Chalcidoidea</taxon>
        <taxon>Aphelinidae</taxon>
        <taxon>Aphelininae</taxon>
        <taxon>Eretmocerus</taxon>
    </lineage>
</organism>
<proteinExistence type="predicted"/>
<gene>
    <name evidence="1" type="ORF">QAD02_002053</name>
</gene>
<dbReference type="Proteomes" id="UP001239111">
    <property type="component" value="Chromosome 3"/>
</dbReference>
<keyword evidence="2" id="KW-1185">Reference proteome</keyword>